<dbReference type="Proteomes" id="UP000809829">
    <property type="component" value="Unassembled WGS sequence"/>
</dbReference>
<protein>
    <submittedName>
        <fullName evidence="2">Damage-inducible protein DinB</fullName>
    </submittedName>
</protein>
<name>A0ABS2QW65_9BACI</name>
<dbReference type="RefSeq" id="WP_205187669.1">
    <property type="nucleotide sequence ID" value="NZ_JAFBFC010000004.1"/>
</dbReference>
<accession>A0ABS2QW65</accession>
<proteinExistence type="predicted"/>
<sequence length="153" mass="18158">MYVHGVLHQLSVAISTVLTMMEELNEEELDVRPIQGKRSLRELLSHLSLLIKADYLISTEATEAEMNDFYTTYSPTTLKEMRTTLKEGYKEVAMIYHRMTDDMLQEKKQAYWGVSYTRFDWLLEISNHFYHHRSQLHFYLVLNGKDPDFPLFE</sequence>
<evidence type="ECO:0000313" key="2">
    <source>
        <dbReference type="EMBL" id="MBM7703716.1"/>
    </source>
</evidence>
<keyword evidence="3" id="KW-1185">Reference proteome</keyword>
<reference evidence="2 3" key="1">
    <citation type="submission" date="2021-01" db="EMBL/GenBank/DDBJ databases">
        <title>Genomic Encyclopedia of Type Strains, Phase IV (KMG-IV): sequencing the most valuable type-strain genomes for metagenomic binning, comparative biology and taxonomic classification.</title>
        <authorList>
            <person name="Goeker M."/>
        </authorList>
    </citation>
    <scope>NUCLEOTIDE SEQUENCE [LARGE SCALE GENOMIC DNA]</scope>
    <source>
        <strain evidence="2 3">DSM 104297</strain>
    </source>
</reference>
<dbReference type="InterPro" id="IPR024775">
    <property type="entry name" value="DinB-like"/>
</dbReference>
<feature type="domain" description="DinB-like" evidence="1">
    <location>
        <begin position="10"/>
        <end position="136"/>
    </location>
</feature>
<dbReference type="Gene3D" id="1.20.120.450">
    <property type="entry name" value="dinb family like domain"/>
    <property type="match status" value="1"/>
</dbReference>
<evidence type="ECO:0000313" key="3">
    <source>
        <dbReference type="Proteomes" id="UP000809829"/>
    </source>
</evidence>
<gene>
    <name evidence="2" type="ORF">JOC83_002565</name>
</gene>
<organism evidence="2 3">
    <name type="scientific">Priestia iocasae</name>
    <dbReference type="NCBI Taxonomy" id="2291674"/>
    <lineage>
        <taxon>Bacteria</taxon>
        <taxon>Bacillati</taxon>
        <taxon>Bacillota</taxon>
        <taxon>Bacilli</taxon>
        <taxon>Bacillales</taxon>
        <taxon>Bacillaceae</taxon>
        <taxon>Priestia</taxon>
    </lineage>
</organism>
<dbReference type="EMBL" id="JAFBFC010000004">
    <property type="protein sequence ID" value="MBM7703716.1"/>
    <property type="molecule type" value="Genomic_DNA"/>
</dbReference>
<dbReference type="InterPro" id="IPR034660">
    <property type="entry name" value="DinB/YfiT-like"/>
</dbReference>
<dbReference type="Pfam" id="PF12867">
    <property type="entry name" value="DinB_2"/>
    <property type="match status" value="1"/>
</dbReference>
<dbReference type="SUPFAM" id="SSF109854">
    <property type="entry name" value="DinB/YfiT-like putative metalloenzymes"/>
    <property type="match status" value="1"/>
</dbReference>
<comment type="caution">
    <text evidence="2">The sequence shown here is derived from an EMBL/GenBank/DDBJ whole genome shotgun (WGS) entry which is preliminary data.</text>
</comment>
<evidence type="ECO:0000259" key="1">
    <source>
        <dbReference type="Pfam" id="PF12867"/>
    </source>
</evidence>